<keyword evidence="2" id="KW-0472">Membrane</keyword>
<dbReference type="Proteomes" id="UP000692954">
    <property type="component" value="Unassembled WGS sequence"/>
</dbReference>
<proteinExistence type="predicted"/>
<evidence type="ECO:0000313" key="4">
    <source>
        <dbReference type="Proteomes" id="UP000692954"/>
    </source>
</evidence>
<dbReference type="OrthoDB" id="297747at2759"/>
<evidence type="ECO:0000256" key="2">
    <source>
        <dbReference type="SAM" id="Phobius"/>
    </source>
</evidence>
<accession>A0A8S1NVF2</accession>
<feature type="coiled-coil region" evidence="1">
    <location>
        <begin position="418"/>
        <end position="459"/>
    </location>
</feature>
<dbReference type="EMBL" id="CAJJDN010000066">
    <property type="protein sequence ID" value="CAD8096222.1"/>
    <property type="molecule type" value="Genomic_DNA"/>
</dbReference>
<comment type="caution">
    <text evidence="3">The sequence shown here is derived from an EMBL/GenBank/DDBJ whole genome shotgun (WGS) entry which is preliminary data.</text>
</comment>
<protein>
    <recommendedName>
        <fullName evidence="5">VASt domain-containing protein</fullName>
    </recommendedName>
</protein>
<keyword evidence="4" id="KW-1185">Reference proteome</keyword>
<organism evidence="3 4">
    <name type="scientific">Paramecium sonneborni</name>
    <dbReference type="NCBI Taxonomy" id="65129"/>
    <lineage>
        <taxon>Eukaryota</taxon>
        <taxon>Sar</taxon>
        <taxon>Alveolata</taxon>
        <taxon>Ciliophora</taxon>
        <taxon>Intramacronucleata</taxon>
        <taxon>Oligohymenophorea</taxon>
        <taxon>Peniculida</taxon>
        <taxon>Parameciidae</taxon>
        <taxon>Paramecium</taxon>
    </lineage>
</organism>
<evidence type="ECO:0008006" key="5">
    <source>
        <dbReference type="Google" id="ProtNLM"/>
    </source>
</evidence>
<evidence type="ECO:0000313" key="3">
    <source>
        <dbReference type="EMBL" id="CAD8096222.1"/>
    </source>
</evidence>
<gene>
    <name evidence="3" type="ORF">PSON_ATCC_30995.1.T0660046</name>
</gene>
<keyword evidence="2" id="KW-0812">Transmembrane</keyword>
<feature type="transmembrane region" description="Helical" evidence="2">
    <location>
        <begin position="462"/>
        <end position="484"/>
    </location>
</feature>
<evidence type="ECO:0000256" key="1">
    <source>
        <dbReference type="SAM" id="Coils"/>
    </source>
</evidence>
<sequence>MNQNNVHSDRLIQVFSCDMLDGNIQQDRWKKGKLFIMEKSLHFQSLFNYSTTSFGFNQQMTKLQYSQIKAFDENDDNDQLIITTHKQNQLIFRNFYAQRPQIMEILRSINLKIEDFEAILENDSFDWDAYNNLSQQILPQLLKLKDGNQYNPPTIFEIEGLDIHEVFALLYDDITYKPSQHFNLTIKEVDKTKQYQNVLHFFFEQILGDQQIICDPYVPQVPEYLRTGDLSKGPSHDQQKIHNLPTRTINYVHPTKLPFFGTINPKVKMIQRLLLINQNEFIVQVQSETSGLPKSDCYKMMSHEKAIRIGHKKFRIECTFTIEWQQRIMIISNQVDNAGAIESKRVLETYYIPYAKARLAELLKLKEEQQQQQQQQQDLLNSSQIIADQPSMVHVRRQVKSESQIFQQKFLVSPPKNRDLNYEKIQELESNQQKLENQIKQLSLQIILQEKQIKKINDEQQALILISRTLGIVILFILLTNWLMK</sequence>
<keyword evidence="2" id="KW-1133">Transmembrane helix</keyword>
<name>A0A8S1NVF2_9CILI</name>
<dbReference type="AlphaFoldDB" id="A0A8S1NVF2"/>
<keyword evidence="1" id="KW-0175">Coiled coil</keyword>
<reference evidence="3" key="1">
    <citation type="submission" date="2021-01" db="EMBL/GenBank/DDBJ databases">
        <authorList>
            <consortium name="Genoscope - CEA"/>
            <person name="William W."/>
        </authorList>
    </citation>
    <scope>NUCLEOTIDE SEQUENCE</scope>
</reference>